<evidence type="ECO:0000256" key="4">
    <source>
        <dbReference type="ARBA" id="ARBA00022801"/>
    </source>
</evidence>
<evidence type="ECO:0000256" key="7">
    <source>
        <dbReference type="ARBA" id="ARBA00023239"/>
    </source>
</evidence>
<evidence type="ECO:0000256" key="3">
    <source>
        <dbReference type="ARBA" id="ARBA00022763"/>
    </source>
</evidence>
<dbReference type="InterPro" id="IPR003738">
    <property type="entry name" value="SRAP"/>
</dbReference>
<proteinExistence type="inferred from homology"/>
<protein>
    <recommendedName>
        <fullName evidence="8">Abasic site processing protein</fullName>
        <ecNumber evidence="8">3.4.-.-</ecNumber>
    </recommendedName>
</protein>
<organism evidence="9 10">
    <name type="scientific">Albidovulum inexpectatum</name>
    <dbReference type="NCBI Taxonomy" id="196587"/>
    <lineage>
        <taxon>Bacteria</taxon>
        <taxon>Pseudomonadati</taxon>
        <taxon>Pseudomonadota</taxon>
        <taxon>Alphaproteobacteria</taxon>
        <taxon>Rhodobacterales</taxon>
        <taxon>Paracoccaceae</taxon>
        <taxon>Albidovulum</taxon>
    </lineage>
</organism>
<dbReference type="EC" id="3.4.-.-" evidence="8"/>
<gene>
    <name evidence="9" type="ORF">LV82_00683</name>
</gene>
<evidence type="ECO:0000313" key="9">
    <source>
        <dbReference type="EMBL" id="PPB81475.1"/>
    </source>
</evidence>
<evidence type="ECO:0000256" key="6">
    <source>
        <dbReference type="ARBA" id="ARBA00023125"/>
    </source>
</evidence>
<dbReference type="EMBL" id="PRDS01000002">
    <property type="protein sequence ID" value="PPB81475.1"/>
    <property type="molecule type" value="Genomic_DNA"/>
</dbReference>
<reference evidence="9 10" key="1">
    <citation type="submission" date="2018-01" db="EMBL/GenBank/DDBJ databases">
        <title>Genomic Encyclopedia of Archaeal and Bacterial Type Strains, Phase II (KMG-II): from individual species to whole genera.</title>
        <authorList>
            <person name="Goeker M."/>
        </authorList>
    </citation>
    <scope>NUCLEOTIDE SEQUENCE [LARGE SCALE GENOMIC DNA]</scope>
    <source>
        <strain evidence="9 10">DSM 12048</strain>
    </source>
</reference>
<dbReference type="PANTHER" id="PTHR13604">
    <property type="entry name" value="DC12-RELATED"/>
    <property type="match status" value="1"/>
</dbReference>
<comment type="similarity">
    <text evidence="1 8">Belongs to the SOS response-associated peptidase family.</text>
</comment>
<evidence type="ECO:0000256" key="5">
    <source>
        <dbReference type="ARBA" id="ARBA00023124"/>
    </source>
</evidence>
<keyword evidence="7" id="KW-0456">Lyase</keyword>
<dbReference type="RefSeq" id="WP_104069335.1">
    <property type="nucleotide sequence ID" value="NZ_PRDS01000002.1"/>
</dbReference>
<evidence type="ECO:0000256" key="8">
    <source>
        <dbReference type="RuleBase" id="RU364100"/>
    </source>
</evidence>
<dbReference type="GO" id="GO:0016829">
    <property type="term" value="F:lyase activity"/>
    <property type="evidence" value="ECO:0007669"/>
    <property type="project" value="UniProtKB-KW"/>
</dbReference>
<keyword evidence="10" id="KW-1185">Reference proteome</keyword>
<name>A0A2S5JJP5_9RHOB</name>
<evidence type="ECO:0000256" key="1">
    <source>
        <dbReference type="ARBA" id="ARBA00008136"/>
    </source>
</evidence>
<dbReference type="PANTHER" id="PTHR13604:SF0">
    <property type="entry name" value="ABASIC SITE PROCESSING PROTEIN HMCES"/>
    <property type="match status" value="1"/>
</dbReference>
<dbReference type="Gene3D" id="3.90.1680.10">
    <property type="entry name" value="SOS response associated peptidase-like"/>
    <property type="match status" value="1"/>
</dbReference>
<dbReference type="SUPFAM" id="SSF143081">
    <property type="entry name" value="BB1717-like"/>
    <property type="match status" value="1"/>
</dbReference>
<dbReference type="GO" id="GO:0006508">
    <property type="term" value="P:proteolysis"/>
    <property type="evidence" value="ECO:0007669"/>
    <property type="project" value="UniProtKB-KW"/>
</dbReference>
<sequence length="223" mass="24749">MCGRVNLAGLSSRELFEWLELGKPPAGTPEIPSRWNVPPTSDLPILRRPDGTARLDLARWWFIPHWHRGTLSEFKATTFNARVETAATSPTFRDAWRRARCVIPVSGYYEWQKRGTERQPLYISPAGNAPALLLAGLWSSVRLPDFEGLTCTILTETAPEPMSSIHNRMPVILSPDRALDWLDGADASALPRLGLPGLAWHPVTRAVGSVRNDGPELIEPIDA</sequence>
<dbReference type="OrthoDB" id="9782620at2"/>
<keyword evidence="2 8" id="KW-0645">Protease</keyword>
<keyword evidence="4 8" id="KW-0378">Hydrolase</keyword>
<dbReference type="AlphaFoldDB" id="A0A2S5JJP5"/>
<evidence type="ECO:0000313" key="10">
    <source>
        <dbReference type="Proteomes" id="UP000239736"/>
    </source>
</evidence>
<comment type="caution">
    <text evidence="9">The sequence shown here is derived from an EMBL/GenBank/DDBJ whole genome shotgun (WGS) entry which is preliminary data.</text>
</comment>
<dbReference type="GO" id="GO:0106300">
    <property type="term" value="P:protein-DNA covalent cross-linking repair"/>
    <property type="evidence" value="ECO:0007669"/>
    <property type="project" value="InterPro"/>
</dbReference>
<keyword evidence="6" id="KW-0238">DNA-binding</keyword>
<dbReference type="GO" id="GO:0008233">
    <property type="term" value="F:peptidase activity"/>
    <property type="evidence" value="ECO:0007669"/>
    <property type="project" value="UniProtKB-KW"/>
</dbReference>
<dbReference type="GO" id="GO:0003697">
    <property type="term" value="F:single-stranded DNA binding"/>
    <property type="evidence" value="ECO:0007669"/>
    <property type="project" value="InterPro"/>
</dbReference>
<keyword evidence="5" id="KW-0190">Covalent protein-DNA linkage</keyword>
<dbReference type="Pfam" id="PF02586">
    <property type="entry name" value="SRAP"/>
    <property type="match status" value="1"/>
</dbReference>
<dbReference type="Proteomes" id="UP000239736">
    <property type="component" value="Unassembled WGS sequence"/>
</dbReference>
<evidence type="ECO:0000256" key="2">
    <source>
        <dbReference type="ARBA" id="ARBA00022670"/>
    </source>
</evidence>
<accession>A0A2S5JJP5</accession>
<keyword evidence="3" id="KW-0227">DNA damage</keyword>
<dbReference type="InterPro" id="IPR036590">
    <property type="entry name" value="SRAP-like"/>
</dbReference>